<dbReference type="PANTHER" id="PTHR36836">
    <property type="entry name" value="COLANIC ACID BIOSYNTHESIS PROTEIN WCAK"/>
    <property type="match status" value="1"/>
</dbReference>
<dbReference type="EMBL" id="PKPZ01000001">
    <property type="protein sequence ID" value="RPB43110.1"/>
    <property type="molecule type" value="Genomic_DNA"/>
</dbReference>
<dbReference type="RefSeq" id="WP_124007379.1">
    <property type="nucleotide sequence ID" value="NZ_JAMQQJ010000061.1"/>
</dbReference>
<comment type="caution">
    <text evidence="2">The sequence shown here is derived from an EMBL/GenBank/DDBJ whole genome shotgun (WGS) entry which is preliminary data.</text>
</comment>
<dbReference type="Pfam" id="PF04230">
    <property type="entry name" value="PS_pyruv_trans"/>
    <property type="match status" value="1"/>
</dbReference>
<dbReference type="Proteomes" id="UP000283878">
    <property type="component" value="Unassembled WGS sequence"/>
</dbReference>
<evidence type="ECO:0000313" key="2">
    <source>
        <dbReference type="EMBL" id="RPB43110.1"/>
    </source>
</evidence>
<dbReference type="AlphaFoldDB" id="A0AAX1XUU7"/>
<evidence type="ECO:0000313" key="3">
    <source>
        <dbReference type="Proteomes" id="UP000283878"/>
    </source>
</evidence>
<dbReference type="InterPro" id="IPR007345">
    <property type="entry name" value="Polysacch_pyruvyl_Trfase"/>
</dbReference>
<name>A0AAX1XUU7_9VIBR</name>
<organism evidence="2 3">
    <name type="scientific">Vibrio diabolicus</name>
    <dbReference type="NCBI Taxonomy" id="50719"/>
    <lineage>
        <taxon>Bacteria</taxon>
        <taxon>Pseudomonadati</taxon>
        <taxon>Pseudomonadota</taxon>
        <taxon>Gammaproteobacteria</taxon>
        <taxon>Vibrionales</taxon>
        <taxon>Vibrionaceae</taxon>
        <taxon>Vibrio</taxon>
        <taxon>Vibrio diabolicus subgroup</taxon>
    </lineage>
</organism>
<evidence type="ECO:0000259" key="1">
    <source>
        <dbReference type="Pfam" id="PF04230"/>
    </source>
</evidence>
<gene>
    <name evidence="2" type="ORF">CYQ91_01020</name>
</gene>
<proteinExistence type="predicted"/>
<dbReference type="PANTHER" id="PTHR36836:SF1">
    <property type="entry name" value="COLANIC ACID BIOSYNTHESIS PROTEIN WCAK"/>
    <property type="match status" value="1"/>
</dbReference>
<reference evidence="2 3" key="1">
    <citation type="journal article" date="2018" name="AMB Express">
        <title>Occurrence and significance of pathogenicity and fitness islands in environmental vibrios.</title>
        <authorList>
            <person name="Klein S."/>
            <person name="Pipes S."/>
            <person name="Lovell C.R."/>
        </authorList>
    </citation>
    <scope>NUCLEOTIDE SEQUENCE [LARGE SCALE GENOMIC DNA]</scope>
    <source>
        <strain evidence="2 3">JBS-8-11-1</strain>
    </source>
</reference>
<feature type="domain" description="Polysaccharide pyruvyl transferase" evidence="1">
    <location>
        <begin position="14"/>
        <end position="355"/>
    </location>
</feature>
<sequence length="425" mass="49080">MCKLVITNGWSDLNSGDSAIVMSVIQRFYMEYGDKLSVTVLSELNEVNEFYSDSIDKIIEVFPSISIKLIPSPFKKTYSDSFFDKMSEIASFFKNLSLIPFSRSSKNDYIREIRLADVVVSKGGHFIHDRRGLHSVVHLIKCLYPIIISKHLGVKYSLLAQSYGPFYQDTLLSKFNTALVRTVLNNSEGLSVRESVSIGALELIGVDKSKTYSTSDYAFLMNDITLKNCREFDYDNFFVVTLRQHDFKNENGEQAYLESMRNLCISIYEKYSLSPLIVPHVKGPNSFENDIIITKKFESLLEGKYKNIFKFEYEHMHAIEFMQLYSKAKILIGTRFHSVIFALCSSVPSFAISYSGYKANIMKQFSMDDFMMNIDDVNHENLDALEKRIFTLIDNNDFFREKIKNRMEHVRREIIEDPAFGNLKK</sequence>
<protein>
    <recommendedName>
        <fullName evidence="1">Polysaccharide pyruvyl transferase domain-containing protein</fullName>
    </recommendedName>
</protein>
<accession>A0AAX1XUU7</accession>